<dbReference type="PROSITE" id="PS51257">
    <property type="entry name" value="PROKAR_LIPOPROTEIN"/>
    <property type="match status" value="1"/>
</dbReference>
<evidence type="ECO:0000259" key="2">
    <source>
        <dbReference type="Pfam" id="PF13229"/>
    </source>
</evidence>
<dbReference type="RefSeq" id="WP_143915392.1">
    <property type="nucleotide sequence ID" value="NZ_CANMIK010000005.1"/>
</dbReference>
<evidence type="ECO:0000256" key="1">
    <source>
        <dbReference type="SAM" id="SignalP"/>
    </source>
</evidence>
<feature type="domain" description="Right handed beta helix" evidence="2">
    <location>
        <begin position="273"/>
        <end position="421"/>
    </location>
</feature>
<name>A0A554VQK1_9FLAO</name>
<reference evidence="3 4" key="1">
    <citation type="submission" date="2019-07" db="EMBL/GenBank/DDBJ databases">
        <title>The draft genome sequence of Aquimarina algiphila M91.</title>
        <authorList>
            <person name="Meng X."/>
        </authorList>
    </citation>
    <scope>NUCLEOTIDE SEQUENCE [LARGE SCALE GENOMIC DNA]</scope>
    <source>
        <strain evidence="3 4">M91</strain>
    </source>
</reference>
<organism evidence="3 4">
    <name type="scientific">Aquimarina algiphila</name>
    <dbReference type="NCBI Taxonomy" id="2047982"/>
    <lineage>
        <taxon>Bacteria</taxon>
        <taxon>Pseudomonadati</taxon>
        <taxon>Bacteroidota</taxon>
        <taxon>Flavobacteriia</taxon>
        <taxon>Flavobacteriales</taxon>
        <taxon>Flavobacteriaceae</taxon>
        <taxon>Aquimarina</taxon>
    </lineage>
</organism>
<dbReference type="OrthoDB" id="9993552at2"/>
<protein>
    <submittedName>
        <fullName evidence="3">Right-handed parallel beta-helix repeat-containing protein</fullName>
    </submittedName>
</protein>
<dbReference type="SMART" id="SM00710">
    <property type="entry name" value="PbH1"/>
    <property type="match status" value="7"/>
</dbReference>
<comment type="caution">
    <text evidence="3">The sequence shown here is derived from an EMBL/GenBank/DDBJ whole genome shotgun (WGS) entry which is preliminary data.</text>
</comment>
<gene>
    <name evidence="3" type="ORF">FOF46_02860</name>
</gene>
<dbReference type="Pfam" id="PF13229">
    <property type="entry name" value="Beta_helix"/>
    <property type="match status" value="1"/>
</dbReference>
<dbReference type="InterPro" id="IPR011050">
    <property type="entry name" value="Pectin_lyase_fold/virulence"/>
</dbReference>
<dbReference type="SUPFAM" id="SSF51126">
    <property type="entry name" value="Pectin lyase-like"/>
    <property type="match status" value="1"/>
</dbReference>
<evidence type="ECO:0000313" key="3">
    <source>
        <dbReference type="EMBL" id="TSE10799.1"/>
    </source>
</evidence>
<evidence type="ECO:0000313" key="4">
    <source>
        <dbReference type="Proteomes" id="UP000318833"/>
    </source>
</evidence>
<dbReference type="Gene3D" id="2.160.20.10">
    <property type="entry name" value="Single-stranded right-handed beta-helix, Pectin lyase-like"/>
    <property type="match status" value="2"/>
</dbReference>
<dbReference type="Proteomes" id="UP000318833">
    <property type="component" value="Unassembled WGS sequence"/>
</dbReference>
<dbReference type="AlphaFoldDB" id="A0A554VQK1"/>
<dbReference type="InterPro" id="IPR012334">
    <property type="entry name" value="Pectin_lyas_fold"/>
</dbReference>
<proteinExistence type="predicted"/>
<feature type="signal peptide" evidence="1">
    <location>
        <begin position="1"/>
        <end position="23"/>
    </location>
</feature>
<dbReference type="InterPro" id="IPR039448">
    <property type="entry name" value="Beta_helix"/>
</dbReference>
<keyword evidence="1" id="KW-0732">Signal</keyword>
<keyword evidence="4" id="KW-1185">Reference proteome</keyword>
<accession>A0A554VQK1</accession>
<sequence length="436" mass="47380">MNKQLFKSLFVVSTLAFSLFSCQNESLDVENIELAPSALNHELVMKSIYAESETISLSKNTTVGVTDRNPSTFANSLINAVRQAGNGGTVQLEAGNYYSDRTITLPAGIKTTIKGRGKFETKIFLTKNPGPTPGFININANGTAFTELLVDAQNKMQYGACAINTNGKSDIYLYNVGLVNASIGTGTSDNGKGLTPAGLTAIACSFYNCDHGINFNRQYSQTPAPWVKKVTISACWFGGTQAAGVSIDCGNDGIDGVVFRRGLPGAAEATVTVTNMDGMEIKNSTFEKASKYNIAIAKAWNIKIFNNTLKGNTGSILYGEAINLEHETHNIIIEDNKIYNEGLSNQNHSYISILTFRDYGNSPLLENGCRDITIRRNEFRGDCKSGIAGEYAQRITINNNTFSNPRPTIRGINFYVQSSNIWHWSNGVDNTASIVN</sequence>
<feature type="chain" id="PRO_5021816536" evidence="1">
    <location>
        <begin position="24"/>
        <end position="436"/>
    </location>
</feature>
<dbReference type="EMBL" id="VLNR01000004">
    <property type="protein sequence ID" value="TSE10799.1"/>
    <property type="molecule type" value="Genomic_DNA"/>
</dbReference>
<dbReference type="InterPro" id="IPR006626">
    <property type="entry name" value="PbH1"/>
</dbReference>